<dbReference type="InterPro" id="IPR024967">
    <property type="entry name" value="DNA-bd_IS481-type"/>
</dbReference>
<dbReference type="SUPFAM" id="SSF46689">
    <property type="entry name" value="Homeodomain-like"/>
    <property type="match status" value="1"/>
</dbReference>
<dbReference type="InterPro" id="IPR001584">
    <property type="entry name" value="Integrase_cat-core"/>
</dbReference>
<dbReference type="Pfam" id="PF13683">
    <property type="entry name" value="rve_3"/>
    <property type="match status" value="1"/>
</dbReference>
<dbReference type="RefSeq" id="WP_367886378.1">
    <property type="nucleotide sequence ID" value="NZ_CP130612.1"/>
</dbReference>
<evidence type="ECO:0000313" key="4">
    <source>
        <dbReference type="EMBL" id="WKW11684.1"/>
    </source>
</evidence>
<proteinExistence type="predicted"/>
<evidence type="ECO:0000313" key="11">
    <source>
        <dbReference type="EMBL" id="WKW14594.1"/>
    </source>
</evidence>
<evidence type="ECO:0000259" key="1">
    <source>
        <dbReference type="PROSITE" id="PS50994"/>
    </source>
</evidence>
<dbReference type="Gene3D" id="3.30.420.10">
    <property type="entry name" value="Ribonuclease H-like superfamily/Ribonuclease H"/>
    <property type="match status" value="1"/>
</dbReference>
<gene>
    <name evidence="2" type="ORF">Strain138_000053</name>
    <name evidence="3" type="ORF">Strain138_000159</name>
    <name evidence="4" type="ORF">Strain138_000942</name>
    <name evidence="5" type="ORF">Strain138_001005</name>
    <name evidence="6" type="ORF">Strain138_001016</name>
    <name evidence="7" type="ORF">Strain138_002852</name>
    <name evidence="8" type="ORF">Strain318_000053</name>
    <name evidence="9" type="ORF">Strain318_000159</name>
    <name evidence="10" type="ORF">Strain318_000221</name>
    <name evidence="11" type="ORF">Strain318_000942</name>
    <name evidence="12" type="ORF">Strain318_001005</name>
    <name evidence="13" type="ORF">Strain318_001016</name>
    <name evidence="14" type="ORF">Strain318_002852</name>
</gene>
<dbReference type="InterPro" id="IPR012337">
    <property type="entry name" value="RNaseH-like_sf"/>
</dbReference>
<dbReference type="EMBL" id="CP130612">
    <property type="protein sequence ID" value="WKW13529.1"/>
    <property type="molecule type" value="Genomic_DNA"/>
</dbReference>
<dbReference type="EMBL" id="CP130613">
    <property type="protein sequence ID" value="WKW14594.1"/>
    <property type="molecule type" value="Genomic_DNA"/>
</dbReference>
<dbReference type="Proteomes" id="UP001229955">
    <property type="component" value="Chromosome"/>
</dbReference>
<dbReference type="EMBL" id="CP130612">
    <property type="protein sequence ID" value="WKW10821.1"/>
    <property type="molecule type" value="Genomic_DNA"/>
</dbReference>
<evidence type="ECO:0000313" key="6">
    <source>
        <dbReference type="EMBL" id="WKW11753.1"/>
    </source>
</evidence>
<dbReference type="AlphaFoldDB" id="A0AA49JRV2"/>
<dbReference type="EMBL" id="CP130613">
    <property type="protein sequence ID" value="WKW14652.1"/>
    <property type="molecule type" value="Genomic_DNA"/>
</dbReference>
<dbReference type="KEGG" id="pspc:Strain318_000942"/>
<evidence type="ECO:0000313" key="14">
    <source>
        <dbReference type="EMBL" id="WKW16436.1"/>
    </source>
</evidence>
<dbReference type="EMBL" id="CP130613">
    <property type="protein sequence ID" value="WKW16436.1"/>
    <property type="molecule type" value="Genomic_DNA"/>
</dbReference>
<dbReference type="PROSITE" id="PS50994">
    <property type="entry name" value="INTEGRASE"/>
    <property type="match status" value="1"/>
</dbReference>
<dbReference type="NCBIfam" id="NF033577">
    <property type="entry name" value="transpos_IS481"/>
    <property type="match status" value="1"/>
</dbReference>
<dbReference type="SUPFAM" id="SSF53098">
    <property type="entry name" value="Ribonuclease H-like"/>
    <property type="match status" value="1"/>
</dbReference>
<evidence type="ECO:0000313" key="13">
    <source>
        <dbReference type="EMBL" id="WKW14663.1"/>
    </source>
</evidence>
<dbReference type="GO" id="GO:0003676">
    <property type="term" value="F:nucleic acid binding"/>
    <property type="evidence" value="ECO:0007669"/>
    <property type="project" value="InterPro"/>
</dbReference>
<organism evidence="2">
    <name type="scientific">Pseudogemmatithrix spongiicola</name>
    <dbReference type="NCBI Taxonomy" id="3062599"/>
    <lineage>
        <taxon>Bacteria</taxon>
        <taxon>Pseudomonadati</taxon>
        <taxon>Gemmatimonadota</taxon>
        <taxon>Gemmatimonadia</taxon>
        <taxon>Gemmatimonadales</taxon>
        <taxon>Gemmatimonadaceae</taxon>
        <taxon>Pseudogemmatithrix</taxon>
    </lineage>
</organism>
<reference evidence="2" key="1">
    <citation type="submission" date="2023-07" db="EMBL/GenBank/DDBJ databases">
        <authorList>
            <person name="Haufschild T."/>
            <person name="Kallscheuer N."/>
            <person name="Hammer J."/>
            <person name="Kohn T."/>
            <person name="Kabuu M."/>
            <person name="Jogler M."/>
            <person name="Wohfarth N."/>
            <person name="Heuer A."/>
            <person name="Rohde M."/>
            <person name="van Teeseling M.C.F."/>
            <person name="Jogler C."/>
        </authorList>
    </citation>
    <scope>NUCLEOTIDE SEQUENCE</scope>
    <source>
        <strain evidence="2">Strain 138</strain>
        <strain evidence="8">Strain 318</strain>
    </source>
</reference>
<dbReference type="PANTHER" id="PTHR35004">
    <property type="entry name" value="TRANSPOSASE RV3428C-RELATED"/>
    <property type="match status" value="1"/>
</dbReference>
<dbReference type="EMBL" id="CP130613">
    <property type="protein sequence ID" value="WKW13835.1"/>
    <property type="molecule type" value="Genomic_DNA"/>
</dbReference>
<dbReference type="EMBL" id="CP130613">
    <property type="protein sequence ID" value="WKW14663.1"/>
    <property type="molecule type" value="Genomic_DNA"/>
</dbReference>
<keyword evidence="15" id="KW-1185">Reference proteome</keyword>
<accession>A0AA49JRV2</accession>
<dbReference type="KEGG" id="pspc:Strain318_000053"/>
<dbReference type="GO" id="GO:0015074">
    <property type="term" value="P:DNA integration"/>
    <property type="evidence" value="ECO:0007669"/>
    <property type="project" value="InterPro"/>
</dbReference>
<evidence type="ECO:0000313" key="3">
    <source>
        <dbReference type="EMBL" id="WKW10926.1"/>
    </source>
</evidence>
<sequence length="307" mass="34677">MNIHKNARLTVAGRLAVATAVLGGQDPAAVARGAACSVRTVWKWVARFRTGGAAALADRSSRPHRLTQLPRPQRRAILRGRTRRRWSSTRIAQETGIPLSTVIHFLRRHGLQRLPRLEPPRAVRRYEMRAPGELLHVDTKKLGRIGRVGHRIHGDRRTRVRGIGWEAVHVAVDAYSRVAYAEVLPDERAATTAAFLARAIAWYAALGVRVRAVLTDNGSCYRSHAVRTLLRCDGITHKRTMPYTPRTNGKVERLIQTLLREWAYARPYPSSRVRTEWLARYLRTYNEARGHSALNYLPPMLHLAAAL</sequence>
<dbReference type="InterPro" id="IPR036397">
    <property type="entry name" value="RNaseH_sf"/>
</dbReference>
<dbReference type="EMBL" id="CP130613">
    <property type="protein sequence ID" value="WKW13897.1"/>
    <property type="molecule type" value="Genomic_DNA"/>
</dbReference>
<evidence type="ECO:0000313" key="10">
    <source>
        <dbReference type="EMBL" id="WKW13897.1"/>
    </source>
</evidence>
<name>A0AA49JRV2_9BACT</name>
<dbReference type="KEGG" id="pspc:Strain318_000159"/>
<evidence type="ECO:0000313" key="8">
    <source>
        <dbReference type="EMBL" id="WKW13730.1"/>
    </source>
</evidence>
<dbReference type="KEGG" id="pspc:Strain318_000221"/>
<evidence type="ECO:0000313" key="5">
    <source>
        <dbReference type="EMBL" id="WKW11742.1"/>
    </source>
</evidence>
<dbReference type="EMBL" id="CP130612">
    <property type="protein sequence ID" value="WKW11753.1"/>
    <property type="molecule type" value="Genomic_DNA"/>
</dbReference>
<dbReference type="KEGG" id="pspc:Strain318_001016"/>
<dbReference type="Pfam" id="PF13011">
    <property type="entry name" value="LZ_Tnp_IS481"/>
    <property type="match status" value="1"/>
</dbReference>
<evidence type="ECO:0000313" key="12">
    <source>
        <dbReference type="EMBL" id="WKW14652.1"/>
    </source>
</evidence>
<dbReference type="InterPro" id="IPR047656">
    <property type="entry name" value="IS481-like_transpos"/>
</dbReference>
<evidence type="ECO:0000313" key="9">
    <source>
        <dbReference type="EMBL" id="WKW13835.1"/>
    </source>
</evidence>
<protein>
    <submittedName>
        <fullName evidence="2">IS481 family transposase</fullName>
    </submittedName>
</protein>
<dbReference type="InterPro" id="IPR009057">
    <property type="entry name" value="Homeodomain-like_sf"/>
</dbReference>
<dbReference type="KEGG" id="pspc:Strain318_002852"/>
<dbReference type="KEGG" id="pspc:Strain318_001005"/>
<dbReference type="EMBL" id="CP130613">
    <property type="protein sequence ID" value="WKW13730.1"/>
    <property type="molecule type" value="Genomic_DNA"/>
</dbReference>
<evidence type="ECO:0000313" key="2">
    <source>
        <dbReference type="EMBL" id="WKW10821.1"/>
    </source>
</evidence>
<dbReference type="EMBL" id="CP130612">
    <property type="protein sequence ID" value="WKW11684.1"/>
    <property type="molecule type" value="Genomic_DNA"/>
</dbReference>
<dbReference type="PANTHER" id="PTHR35004:SF7">
    <property type="entry name" value="INTEGRASE PROTEIN"/>
    <property type="match status" value="1"/>
</dbReference>
<feature type="domain" description="Integrase catalytic" evidence="1">
    <location>
        <begin position="127"/>
        <end position="306"/>
    </location>
</feature>
<accession>A0AA49JZF1</accession>
<evidence type="ECO:0000313" key="15">
    <source>
        <dbReference type="Proteomes" id="UP001229955"/>
    </source>
</evidence>
<dbReference type="EMBL" id="CP130612">
    <property type="protein sequence ID" value="WKW10926.1"/>
    <property type="molecule type" value="Genomic_DNA"/>
</dbReference>
<evidence type="ECO:0000313" key="7">
    <source>
        <dbReference type="EMBL" id="WKW13529.1"/>
    </source>
</evidence>
<dbReference type="EMBL" id="CP130612">
    <property type="protein sequence ID" value="WKW11742.1"/>
    <property type="molecule type" value="Genomic_DNA"/>
</dbReference>